<dbReference type="OrthoDB" id="6420104at2"/>
<dbReference type="AlphaFoldDB" id="A0A093RS20"/>
<evidence type="ECO:0000313" key="1">
    <source>
        <dbReference type="EMBL" id="KFX03309.1"/>
    </source>
</evidence>
<evidence type="ECO:0000313" key="2">
    <source>
        <dbReference type="Proteomes" id="UP000032874"/>
    </source>
</evidence>
<proteinExistence type="predicted"/>
<sequence>MLHYKNFSTLIFLKFLPMGMRIGGNSSDVIPPESQHSTCEKRENLVMSGAFPLIMTVLFGIAGQQEESRK</sequence>
<organism evidence="1 2">
    <name type="scientific">Pectobacterium betavasculorum</name>
    <dbReference type="NCBI Taxonomy" id="55207"/>
    <lineage>
        <taxon>Bacteria</taxon>
        <taxon>Pseudomonadati</taxon>
        <taxon>Pseudomonadota</taxon>
        <taxon>Gammaproteobacteria</taxon>
        <taxon>Enterobacterales</taxon>
        <taxon>Pectobacteriaceae</taxon>
        <taxon>Pectobacterium</taxon>
    </lineage>
</organism>
<protein>
    <submittedName>
        <fullName evidence="1">Uncharacterized protein</fullName>
    </submittedName>
</protein>
<dbReference type="RefSeq" id="WP_039325169.1">
    <property type="nucleotide sequence ID" value="NZ_JAODTE010000021.1"/>
</dbReference>
<name>A0A093RS20_9GAMM</name>
<gene>
    <name evidence="1" type="ORF">KP22_16475</name>
</gene>
<dbReference type="STRING" id="55207.KP22_16475"/>
<accession>A0A093RS20</accession>
<dbReference type="EMBL" id="JQHM01000009">
    <property type="protein sequence ID" value="KFX03309.1"/>
    <property type="molecule type" value="Genomic_DNA"/>
</dbReference>
<dbReference type="Proteomes" id="UP000032874">
    <property type="component" value="Unassembled WGS sequence"/>
</dbReference>
<comment type="caution">
    <text evidence="1">The sequence shown here is derived from an EMBL/GenBank/DDBJ whole genome shotgun (WGS) entry which is preliminary data.</text>
</comment>
<reference evidence="1 2" key="1">
    <citation type="submission" date="2014-08" db="EMBL/GenBank/DDBJ databases">
        <title>Genome sequences of NCPPB Pectobacterium isolates.</title>
        <authorList>
            <person name="Glover R.H."/>
            <person name="Sapp M."/>
            <person name="Elphinstone J."/>
        </authorList>
    </citation>
    <scope>NUCLEOTIDE SEQUENCE [LARGE SCALE GENOMIC DNA]</scope>
    <source>
        <strain evidence="1 2">NCPPB 2795</strain>
    </source>
</reference>